<keyword evidence="1" id="KW-0812">Transmembrane</keyword>
<protein>
    <submittedName>
        <fullName evidence="2">Uncharacterized protein</fullName>
    </submittedName>
</protein>
<sequence length="96" mass="10353">MSAIQATGGELTRVEDSEAIGPIPKELAILFVVAGVGGVLLPGPIGTPFLIIGAVALWPQLLEAADRGIRERFPRAHHCGVRQVKRFVADLERRYP</sequence>
<dbReference type="AlphaFoldDB" id="A0A1U7CUC9"/>
<accession>A0A1U7CUC9</accession>
<gene>
    <name evidence="2" type="ORF">BSF38_04052</name>
</gene>
<name>A0A1U7CUC9_9BACT</name>
<feature type="transmembrane region" description="Helical" evidence="1">
    <location>
        <begin position="27"/>
        <end position="58"/>
    </location>
</feature>
<keyword evidence="3" id="KW-1185">Reference proteome</keyword>
<keyword evidence="1" id="KW-0472">Membrane</keyword>
<evidence type="ECO:0000256" key="1">
    <source>
        <dbReference type="SAM" id="Phobius"/>
    </source>
</evidence>
<evidence type="ECO:0000313" key="2">
    <source>
        <dbReference type="EMBL" id="APW62506.1"/>
    </source>
</evidence>
<dbReference type="RefSeq" id="WP_076348653.1">
    <property type="nucleotide sequence ID" value="NZ_CP019082.1"/>
</dbReference>
<evidence type="ECO:0000313" key="3">
    <source>
        <dbReference type="Proteomes" id="UP000186309"/>
    </source>
</evidence>
<proteinExistence type="predicted"/>
<dbReference type="Proteomes" id="UP000186309">
    <property type="component" value="Chromosome"/>
</dbReference>
<keyword evidence="1" id="KW-1133">Transmembrane helix</keyword>
<dbReference type="EMBL" id="CP019082">
    <property type="protein sequence ID" value="APW62506.1"/>
    <property type="molecule type" value="Genomic_DNA"/>
</dbReference>
<dbReference type="KEGG" id="pbor:BSF38_04052"/>
<organism evidence="2 3">
    <name type="scientific">Paludisphaera borealis</name>
    <dbReference type="NCBI Taxonomy" id="1387353"/>
    <lineage>
        <taxon>Bacteria</taxon>
        <taxon>Pseudomonadati</taxon>
        <taxon>Planctomycetota</taxon>
        <taxon>Planctomycetia</taxon>
        <taxon>Isosphaerales</taxon>
        <taxon>Isosphaeraceae</taxon>
        <taxon>Paludisphaera</taxon>
    </lineage>
</organism>
<reference evidence="3" key="1">
    <citation type="submission" date="2016-12" db="EMBL/GenBank/DDBJ databases">
        <title>Comparative genomics of four Isosphaeraceae planctomycetes: a common pool of plasmids and glycoside hydrolase genes.</title>
        <authorList>
            <person name="Ivanova A."/>
        </authorList>
    </citation>
    <scope>NUCLEOTIDE SEQUENCE [LARGE SCALE GENOMIC DNA]</scope>
    <source>
        <strain evidence="3">PX4</strain>
    </source>
</reference>